<reference evidence="2 3" key="1">
    <citation type="submission" date="2017-10" db="EMBL/GenBank/DDBJ databases">
        <title>Novel microbial diversity and functional potential in the marine mammal oral microbiome.</title>
        <authorList>
            <person name="Dudek N.K."/>
            <person name="Sun C.L."/>
            <person name="Burstein D."/>
            <person name="Kantor R.S."/>
            <person name="Aliaga Goltsman D.S."/>
            <person name="Bik E.M."/>
            <person name="Thomas B.C."/>
            <person name="Banfield J.F."/>
            <person name="Relman D.A."/>
        </authorList>
    </citation>
    <scope>NUCLEOTIDE SEQUENCE [LARGE SCALE GENOMIC DNA]</scope>
    <source>
        <strain evidence="2">DOLJORAL78_50_517</strain>
    </source>
</reference>
<name>A0A2G6PFN8_9GAMM</name>
<keyword evidence="1" id="KW-1133">Transmembrane helix</keyword>
<keyword evidence="1" id="KW-0812">Transmembrane</keyword>
<gene>
    <name evidence="2" type="ORF">CSA09_00425</name>
</gene>
<feature type="transmembrane region" description="Helical" evidence="1">
    <location>
        <begin position="6"/>
        <end position="23"/>
    </location>
</feature>
<keyword evidence="1" id="KW-0472">Membrane</keyword>
<organism evidence="2 3">
    <name type="scientific">Candidatus Contendibacter odensensis</name>
    <dbReference type="NCBI Taxonomy" id="1400860"/>
    <lineage>
        <taxon>Bacteria</taxon>
        <taxon>Pseudomonadati</taxon>
        <taxon>Pseudomonadota</taxon>
        <taxon>Gammaproteobacteria</taxon>
        <taxon>Candidatus Competibacteraceae</taxon>
        <taxon>Candidatus Contendibacter</taxon>
    </lineage>
</organism>
<proteinExistence type="predicted"/>
<evidence type="ECO:0000256" key="1">
    <source>
        <dbReference type="SAM" id="Phobius"/>
    </source>
</evidence>
<evidence type="ECO:0000313" key="3">
    <source>
        <dbReference type="Proteomes" id="UP000229278"/>
    </source>
</evidence>
<accession>A0A2G6PFN8</accession>
<dbReference type="EMBL" id="PDTV01000004">
    <property type="protein sequence ID" value="PIE83381.1"/>
    <property type="molecule type" value="Genomic_DNA"/>
</dbReference>
<protein>
    <submittedName>
        <fullName evidence="2">Uncharacterized protein</fullName>
    </submittedName>
</protein>
<dbReference type="AlphaFoldDB" id="A0A2G6PFN8"/>
<feature type="transmembrane region" description="Helical" evidence="1">
    <location>
        <begin position="63"/>
        <end position="85"/>
    </location>
</feature>
<sequence>MQIEQIHIVINILIFLFVPLIVASKLRILRGILFHISIMLLFIVIGSGLLFLGMHLLNGNNNLTGIMILLISANFFIGVPVFIYLAHRDSQGTIRENIKTILNLNNNEHIVARKNKILCPILLIPKGSGSHLFIFTGKNGLNI</sequence>
<evidence type="ECO:0000313" key="2">
    <source>
        <dbReference type="EMBL" id="PIE83381.1"/>
    </source>
</evidence>
<feature type="transmembrane region" description="Helical" evidence="1">
    <location>
        <begin position="32"/>
        <end position="57"/>
    </location>
</feature>
<dbReference type="Proteomes" id="UP000229278">
    <property type="component" value="Unassembled WGS sequence"/>
</dbReference>
<comment type="caution">
    <text evidence="2">The sequence shown here is derived from an EMBL/GenBank/DDBJ whole genome shotgun (WGS) entry which is preliminary data.</text>
</comment>